<gene>
    <name evidence="4" type="primary">LOC110119488</name>
</gene>
<evidence type="ECO:0000313" key="3">
    <source>
        <dbReference type="Proteomes" id="UP000835206"/>
    </source>
</evidence>
<evidence type="ECO:0000256" key="2">
    <source>
        <dbReference type="SAM" id="SignalP"/>
    </source>
</evidence>
<keyword evidence="3" id="KW-1185">Reference proteome</keyword>
<sequence>MIFKLISFLVFLGLILYPSTSKHATGSNSPIPNDTRTDPNAFVLVNPNQVRRLERTIRNFFSKIAEPIDKPIVLRSTSSDSYGLLSTIRKVCESIRKKLMQFANDCGLINTVQRYEKRSSQDPLSDDWFSELLLQSIYVIRDLGNMINEIKSSTGLYLGEGNTTFRGSKFQQLNRHANGFKFLGVVNDAAEFSDRLSQCLVQITNNRKRRSSFSLNRAILDLMKHTPEITLKTLETSLRNISQTNVFKNHSRRKPWHIFFCLSTTSNRGIDYDECIRELQRFDECLSSSRQSSNMKMHNFDAKSWTRAIRSLSHCKTMEDKYGETEVSCKPDRRMPRKIKKKTKYVFERILDRKIPRGSSFHRAVNDLGDTFSESEWGQRFIDELCQYFGIYEDGKKKLSRFSKSASKNKKAALKRSEISEALKSYKKGAMVRTFGAINKMHRSAVDFEKFFAEGMRDTFKEAWQSHVKVLSSLMDWMTKLLELHSGGSTSGKEPRSSDTSSSDTSTSQVEWNSDEDLDSENMRERVVARPKSEIIKDVDSSMNSLMKSMNHLTRHRNATNKDMLTSLANNLLLVMIFMETMGFVSSLYCFGPIAREETSLEFNDEWNRQHGSLHFSKYDEIIDLISREYPLFYQNVKPFWDENN</sequence>
<protein>
    <submittedName>
        <fullName evidence="4">Uncharacterized protein LOC110119488 isoform X1</fullName>
    </submittedName>
</protein>
<dbReference type="GeneID" id="110119488"/>
<feature type="compositionally biased region" description="Low complexity" evidence="1">
    <location>
        <begin position="498"/>
        <end position="508"/>
    </location>
</feature>
<reference evidence="4" key="1">
    <citation type="submission" date="2025-08" db="UniProtKB">
        <authorList>
            <consortium name="RefSeq"/>
        </authorList>
    </citation>
    <scope>IDENTIFICATION</scope>
</reference>
<dbReference type="Proteomes" id="UP000835206">
    <property type="component" value="Chromosome 8"/>
</dbReference>
<dbReference type="OrthoDB" id="7538278at2759"/>
<accession>A0A9B7CWH7</accession>
<keyword evidence="2" id="KW-0732">Signal</keyword>
<dbReference type="KEGG" id="bter:110119488"/>
<feature type="signal peptide" evidence="2">
    <location>
        <begin position="1"/>
        <end position="21"/>
    </location>
</feature>
<feature type="region of interest" description="Disordered" evidence="1">
    <location>
        <begin position="486"/>
        <end position="525"/>
    </location>
</feature>
<organism evidence="3 4">
    <name type="scientific">Bombus terrestris</name>
    <name type="common">Buff-tailed bumblebee</name>
    <name type="synonym">Apis terrestris</name>
    <dbReference type="NCBI Taxonomy" id="30195"/>
    <lineage>
        <taxon>Eukaryota</taxon>
        <taxon>Metazoa</taxon>
        <taxon>Ecdysozoa</taxon>
        <taxon>Arthropoda</taxon>
        <taxon>Hexapoda</taxon>
        <taxon>Insecta</taxon>
        <taxon>Pterygota</taxon>
        <taxon>Neoptera</taxon>
        <taxon>Endopterygota</taxon>
        <taxon>Hymenoptera</taxon>
        <taxon>Apocrita</taxon>
        <taxon>Aculeata</taxon>
        <taxon>Apoidea</taxon>
        <taxon>Anthophila</taxon>
        <taxon>Apidae</taxon>
        <taxon>Bombus</taxon>
        <taxon>Bombus</taxon>
    </lineage>
</organism>
<evidence type="ECO:0000313" key="4">
    <source>
        <dbReference type="RefSeq" id="XP_020719720.1"/>
    </source>
</evidence>
<proteinExistence type="predicted"/>
<dbReference type="AlphaFoldDB" id="A0A9B7CWH7"/>
<dbReference type="RefSeq" id="XP_020719720.1">
    <property type="nucleotide sequence ID" value="XM_020864061.2"/>
</dbReference>
<evidence type="ECO:0000256" key="1">
    <source>
        <dbReference type="SAM" id="MobiDB-lite"/>
    </source>
</evidence>
<feature type="chain" id="PRO_5039278583" evidence="2">
    <location>
        <begin position="22"/>
        <end position="645"/>
    </location>
</feature>
<name>A0A9B7CWH7_BOMTE</name>